<evidence type="ECO:0000256" key="2">
    <source>
        <dbReference type="ARBA" id="ARBA00022553"/>
    </source>
</evidence>
<keyword evidence="2" id="KW-0597">Phosphoprotein</keyword>
<dbReference type="GO" id="GO:0031177">
    <property type="term" value="F:phosphopantetheine binding"/>
    <property type="evidence" value="ECO:0007669"/>
    <property type="project" value="TreeGrafter"/>
</dbReference>
<dbReference type="Gene3D" id="3.40.50.980">
    <property type="match status" value="1"/>
</dbReference>
<keyword evidence="5" id="KW-1185">Reference proteome</keyword>
<evidence type="ECO:0000313" key="5">
    <source>
        <dbReference type="Proteomes" id="UP000319663"/>
    </source>
</evidence>
<proteinExistence type="predicted"/>
<evidence type="ECO:0000259" key="3">
    <source>
        <dbReference type="Pfam" id="PF00501"/>
    </source>
</evidence>
<dbReference type="GO" id="GO:0043041">
    <property type="term" value="P:amino acid activation for nonribosomal peptide biosynthetic process"/>
    <property type="evidence" value="ECO:0007669"/>
    <property type="project" value="TreeGrafter"/>
</dbReference>
<reference evidence="4 5" key="1">
    <citation type="submission" date="2019-06" db="EMBL/GenBank/DDBJ databases">
        <title>Wine fermentation using esterase from Monascus purpureus.</title>
        <authorList>
            <person name="Geng C."/>
            <person name="Zhang Y."/>
        </authorList>
    </citation>
    <scope>NUCLEOTIDE SEQUENCE [LARGE SCALE GENOMIC DNA]</scope>
    <source>
        <strain evidence="4">HQ1</strain>
    </source>
</reference>
<dbReference type="InterPro" id="IPR020845">
    <property type="entry name" value="AMP-binding_CS"/>
</dbReference>
<dbReference type="PANTHER" id="PTHR45527:SF1">
    <property type="entry name" value="FATTY ACID SYNTHASE"/>
    <property type="match status" value="1"/>
</dbReference>
<evidence type="ECO:0000313" key="4">
    <source>
        <dbReference type="EMBL" id="TQB73386.1"/>
    </source>
</evidence>
<dbReference type="GO" id="GO:0005737">
    <property type="term" value="C:cytoplasm"/>
    <property type="evidence" value="ECO:0007669"/>
    <property type="project" value="TreeGrafter"/>
</dbReference>
<dbReference type="PANTHER" id="PTHR45527">
    <property type="entry name" value="NONRIBOSOMAL PEPTIDE SYNTHETASE"/>
    <property type="match status" value="1"/>
</dbReference>
<evidence type="ECO:0000256" key="1">
    <source>
        <dbReference type="ARBA" id="ARBA00022450"/>
    </source>
</evidence>
<feature type="domain" description="AMP-dependent synthetase/ligase" evidence="3">
    <location>
        <begin position="106"/>
        <end position="247"/>
    </location>
</feature>
<sequence>MLPIATVFDGVASQYPEAVAVQFEKWDFWTYVQLQKASVQIAKALGGLIAHGQQVAVLLPRSPAQIAAILAILRLGGAPEKAIQVLCRIIERRRYFESNGDIDADEVAAAVFFTSGSTGLPKGVRLTHQNLLWPAQTVADQMHITVASRVPQFYQCSFDAHLIDILSTILYGRCLLQVSQENLMSDLTGWIRRMNPNTAHFTPSTISILDSSRVPSIKRLVTPGEPISQDLIDRWVDRVELMNLYGLLRHFSRAANSPSYLCYAN</sequence>
<dbReference type="EMBL" id="VIFY01000045">
    <property type="protein sequence ID" value="TQB73386.1"/>
    <property type="molecule type" value="Genomic_DNA"/>
</dbReference>
<dbReference type="AlphaFoldDB" id="A0A507QVX9"/>
<protein>
    <recommendedName>
        <fullName evidence="3">AMP-dependent synthetase/ligase domain-containing protein</fullName>
    </recommendedName>
</protein>
<feature type="domain" description="AMP-dependent synthetase/ligase" evidence="3">
    <location>
        <begin position="10"/>
        <end position="78"/>
    </location>
</feature>
<organism evidence="4 5">
    <name type="scientific">Monascus purpureus</name>
    <name type="common">Red mold</name>
    <name type="synonym">Monascus anka</name>
    <dbReference type="NCBI Taxonomy" id="5098"/>
    <lineage>
        <taxon>Eukaryota</taxon>
        <taxon>Fungi</taxon>
        <taxon>Dikarya</taxon>
        <taxon>Ascomycota</taxon>
        <taxon>Pezizomycotina</taxon>
        <taxon>Eurotiomycetes</taxon>
        <taxon>Eurotiomycetidae</taxon>
        <taxon>Eurotiales</taxon>
        <taxon>Aspergillaceae</taxon>
        <taxon>Monascus</taxon>
    </lineage>
</organism>
<dbReference type="Proteomes" id="UP000319663">
    <property type="component" value="Unassembled WGS sequence"/>
</dbReference>
<accession>A0A507QVX9</accession>
<dbReference type="SUPFAM" id="SSF56801">
    <property type="entry name" value="Acetyl-CoA synthetase-like"/>
    <property type="match status" value="1"/>
</dbReference>
<dbReference type="STRING" id="5098.A0A507QVX9"/>
<dbReference type="Pfam" id="PF00501">
    <property type="entry name" value="AMP-binding"/>
    <property type="match status" value="2"/>
</dbReference>
<dbReference type="GO" id="GO:0044550">
    <property type="term" value="P:secondary metabolite biosynthetic process"/>
    <property type="evidence" value="ECO:0007669"/>
    <property type="project" value="TreeGrafter"/>
</dbReference>
<comment type="caution">
    <text evidence="4">The sequence shown here is derived from an EMBL/GenBank/DDBJ whole genome shotgun (WGS) entry which is preliminary data.</text>
</comment>
<dbReference type="PROSITE" id="PS00455">
    <property type="entry name" value="AMP_BINDING"/>
    <property type="match status" value="1"/>
</dbReference>
<gene>
    <name evidence="4" type="ORF">MPDQ_005882</name>
</gene>
<keyword evidence="1" id="KW-0596">Phosphopantetheine</keyword>
<dbReference type="InterPro" id="IPR000873">
    <property type="entry name" value="AMP-dep_synth/lig_dom"/>
</dbReference>
<name>A0A507QVX9_MONPU</name>
<dbReference type="InterPro" id="IPR042099">
    <property type="entry name" value="ANL_N_sf"/>
</dbReference>
<dbReference type="Gene3D" id="3.40.50.12780">
    <property type="entry name" value="N-terminal domain of ligase-like"/>
    <property type="match status" value="1"/>
</dbReference>